<dbReference type="CDD" id="cd12148">
    <property type="entry name" value="fungal_TF_MHR"/>
    <property type="match status" value="1"/>
</dbReference>
<dbReference type="InterPro" id="IPR001138">
    <property type="entry name" value="Zn2Cys6_DnaBD"/>
</dbReference>
<keyword evidence="1" id="KW-0479">Metal-binding</keyword>
<dbReference type="Pfam" id="PF04082">
    <property type="entry name" value="Fungal_trans"/>
    <property type="match status" value="1"/>
</dbReference>
<dbReference type="PROSITE" id="PS00463">
    <property type="entry name" value="ZN2_CY6_FUNGAL_1"/>
    <property type="match status" value="1"/>
</dbReference>
<organism evidence="8 9">
    <name type="scientific">Vanrija albida</name>
    <dbReference type="NCBI Taxonomy" id="181172"/>
    <lineage>
        <taxon>Eukaryota</taxon>
        <taxon>Fungi</taxon>
        <taxon>Dikarya</taxon>
        <taxon>Basidiomycota</taxon>
        <taxon>Agaricomycotina</taxon>
        <taxon>Tremellomycetes</taxon>
        <taxon>Trichosporonales</taxon>
        <taxon>Trichosporonaceae</taxon>
        <taxon>Vanrija</taxon>
    </lineage>
</organism>
<evidence type="ECO:0000256" key="5">
    <source>
        <dbReference type="ARBA" id="ARBA00023242"/>
    </source>
</evidence>
<dbReference type="EMBL" id="JBBXJM010000001">
    <property type="protein sequence ID" value="KAL1413721.1"/>
    <property type="molecule type" value="Genomic_DNA"/>
</dbReference>
<keyword evidence="2" id="KW-0805">Transcription regulation</keyword>
<dbReference type="SUPFAM" id="SSF57701">
    <property type="entry name" value="Zn2/Cys6 DNA-binding domain"/>
    <property type="match status" value="1"/>
</dbReference>
<comment type="caution">
    <text evidence="8">The sequence shown here is derived from an EMBL/GenBank/DDBJ whole genome shotgun (WGS) entry which is preliminary data.</text>
</comment>
<dbReference type="InterPro" id="IPR051127">
    <property type="entry name" value="Fungal_SecMet_Regulators"/>
</dbReference>
<evidence type="ECO:0000313" key="8">
    <source>
        <dbReference type="EMBL" id="KAL1413721.1"/>
    </source>
</evidence>
<dbReference type="PROSITE" id="PS50048">
    <property type="entry name" value="ZN2_CY6_FUNGAL_2"/>
    <property type="match status" value="1"/>
</dbReference>
<dbReference type="PANTHER" id="PTHR47424">
    <property type="entry name" value="REGULATORY PROTEIN GAL4"/>
    <property type="match status" value="1"/>
</dbReference>
<feature type="domain" description="Zn(2)-C6 fungal-type" evidence="7">
    <location>
        <begin position="25"/>
        <end position="54"/>
    </location>
</feature>
<evidence type="ECO:0000313" key="9">
    <source>
        <dbReference type="Proteomes" id="UP001565368"/>
    </source>
</evidence>
<dbReference type="PANTHER" id="PTHR47424:SF3">
    <property type="entry name" value="REGULATORY PROTEIN GAL4"/>
    <property type="match status" value="1"/>
</dbReference>
<protein>
    <recommendedName>
        <fullName evidence="7">Zn(2)-C6 fungal-type domain-containing protein</fullName>
    </recommendedName>
</protein>
<evidence type="ECO:0000256" key="6">
    <source>
        <dbReference type="SAM" id="MobiDB-lite"/>
    </source>
</evidence>
<feature type="compositionally biased region" description="Polar residues" evidence="6">
    <location>
        <begin position="143"/>
        <end position="155"/>
    </location>
</feature>
<keyword evidence="3" id="KW-0238">DNA-binding</keyword>
<feature type="region of interest" description="Disordered" evidence="6">
    <location>
        <begin position="95"/>
        <end position="165"/>
    </location>
</feature>
<accession>A0ABR3QG89</accession>
<keyword evidence="5" id="KW-0539">Nucleus</keyword>
<dbReference type="SMART" id="SM00066">
    <property type="entry name" value="GAL4"/>
    <property type="match status" value="1"/>
</dbReference>
<reference evidence="8 9" key="1">
    <citation type="submission" date="2023-08" db="EMBL/GenBank/DDBJ databases">
        <title>Annotated Genome Sequence of Vanrija albida AlHP1.</title>
        <authorList>
            <person name="Herzog R."/>
        </authorList>
    </citation>
    <scope>NUCLEOTIDE SEQUENCE [LARGE SCALE GENOMIC DNA]</scope>
    <source>
        <strain evidence="8 9">AlHP1</strain>
    </source>
</reference>
<feature type="region of interest" description="Disordered" evidence="6">
    <location>
        <begin position="1"/>
        <end position="25"/>
    </location>
</feature>
<proteinExistence type="predicted"/>
<sequence length="734" mass="81486">MPADRRSVPRAGGSGAASRPLSRGSCDECHRLKRKCDRQDPCSMCERYGKACKYAQYNARPTREHITQLQDTSETLRRVIARYLPDIDLEEAVRRVEEGEDEGDVPLHDSRGSTPQPASSRPVSHLRGDPPKSVPHVSPLISPHTNPSTHISPHTDTAGERRAAARTVEVFERQPKNAAGYEWNERNLRTPRGHDGTSTLAVDPDGQGYLGFASGATLLRILQFCAGGVTLSDTDSRDPRERERRARERQDYRPSAIELESFIDSYFNNYHLQYPVLHQPTFRAQWANVVPHPPDEQWQLVLNGVLGLGAFCASQPDYVINHFLECAVLSINVDLIEAGSLTLVQGFTILANLTQKMNKPNAAYVYLGVAGRMAVGLGLHRELPFWNISPFEREVRRRVWWYLWVVDAGSSVTFGRPILLTMNECDVNYVINLHDPSFTPNSTDSPQAVDEITPYANLIFQSQFHVVGGELYNQATSVRPPSSTETLAMDAELGRWQATLPEWIQATHPSSPGWVGFMRQKLLWRICNLRIILHRRAFLERALTGKPLVPEHQPEDEEEAAEVECARLCLGSARDTIHSVHEFLIQSGRVWTGLEGWYSLHYLFHACFLPLIALHTNRSSPAVEQWVDDLAKARQVLEAMKAEPLAERFVHILDLLQPQVEGPGYATDSGAGGADLSWLDALQHSTAWVGSGADTTGGFGPGILPFADLNTLSSLWSGLEGWSGGDGPALGPGS</sequence>
<dbReference type="CDD" id="cd00067">
    <property type="entry name" value="GAL4"/>
    <property type="match status" value="1"/>
</dbReference>
<keyword evidence="4" id="KW-0804">Transcription</keyword>
<dbReference type="Pfam" id="PF00172">
    <property type="entry name" value="Zn_clus"/>
    <property type="match status" value="1"/>
</dbReference>
<dbReference type="SMART" id="SM00906">
    <property type="entry name" value="Fungal_trans"/>
    <property type="match status" value="1"/>
</dbReference>
<dbReference type="GeneID" id="95982546"/>
<dbReference type="Proteomes" id="UP001565368">
    <property type="component" value="Unassembled WGS sequence"/>
</dbReference>
<name>A0ABR3QG89_9TREE</name>
<keyword evidence="9" id="KW-1185">Reference proteome</keyword>
<evidence type="ECO:0000256" key="3">
    <source>
        <dbReference type="ARBA" id="ARBA00023125"/>
    </source>
</evidence>
<evidence type="ECO:0000256" key="4">
    <source>
        <dbReference type="ARBA" id="ARBA00023163"/>
    </source>
</evidence>
<dbReference type="InterPro" id="IPR007219">
    <property type="entry name" value="XnlR_reg_dom"/>
</dbReference>
<dbReference type="Gene3D" id="4.10.240.10">
    <property type="entry name" value="Zn(2)-C6 fungal-type DNA-binding domain"/>
    <property type="match status" value="1"/>
</dbReference>
<feature type="compositionally biased region" description="Polar residues" evidence="6">
    <location>
        <begin position="112"/>
        <end position="122"/>
    </location>
</feature>
<dbReference type="RefSeq" id="XP_069213665.1">
    <property type="nucleotide sequence ID" value="XM_069350121.1"/>
</dbReference>
<gene>
    <name evidence="8" type="ORF">Q8F55_001503</name>
</gene>
<evidence type="ECO:0000256" key="2">
    <source>
        <dbReference type="ARBA" id="ARBA00023015"/>
    </source>
</evidence>
<dbReference type="InterPro" id="IPR036864">
    <property type="entry name" value="Zn2-C6_fun-type_DNA-bd_sf"/>
</dbReference>
<evidence type="ECO:0000256" key="1">
    <source>
        <dbReference type="ARBA" id="ARBA00022723"/>
    </source>
</evidence>
<evidence type="ECO:0000259" key="7">
    <source>
        <dbReference type="PROSITE" id="PS50048"/>
    </source>
</evidence>